<keyword evidence="3" id="KW-1185">Reference proteome</keyword>
<evidence type="ECO:0000259" key="1">
    <source>
        <dbReference type="SMART" id="SM00849"/>
    </source>
</evidence>
<dbReference type="PANTHER" id="PTHR43084:SF7">
    <property type="entry name" value="BETA-LACTAMASE DOMAIN PROTEIN"/>
    <property type="match status" value="1"/>
</dbReference>
<dbReference type="EMBL" id="LUUB01000011">
    <property type="protein sequence ID" value="OAF16636.1"/>
    <property type="molecule type" value="Genomic_DNA"/>
</dbReference>
<reference evidence="2 3" key="1">
    <citation type="submission" date="2016-03" db="EMBL/GenBank/DDBJ databases">
        <title>Draft Genome Sequence of the Strain BR 10245 (Bradyrhizobium sp.) isolated from nodules of Centrolobium paraense.</title>
        <authorList>
            <person name="Simoes-Araujo J.L.Sr."/>
            <person name="Barauna A.C."/>
            <person name="Silva K."/>
            <person name="Zilli J.E."/>
        </authorList>
    </citation>
    <scope>NUCLEOTIDE SEQUENCE [LARGE SCALE GENOMIC DNA]</scope>
    <source>
        <strain evidence="2 3">BR 10245</strain>
    </source>
</reference>
<organism evidence="2 3">
    <name type="scientific">Bradyrhizobium centrolobii</name>
    <dbReference type="NCBI Taxonomy" id="1505087"/>
    <lineage>
        <taxon>Bacteria</taxon>
        <taxon>Pseudomonadati</taxon>
        <taxon>Pseudomonadota</taxon>
        <taxon>Alphaproteobacteria</taxon>
        <taxon>Hyphomicrobiales</taxon>
        <taxon>Nitrobacteraceae</taxon>
        <taxon>Bradyrhizobium</taxon>
    </lineage>
</organism>
<dbReference type="InterPro" id="IPR051682">
    <property type="entry name" value="Mito_Persulfide_Diox"/>
</dbReference>
<dbReference type="SUPFAM" id="SSF56281">
    <property type="entry name" value="Metallo-hydrolase/oxidoreductase"/>
    <property type="match status" value="1"/>
</dbReference>
<dbReference type="STRING" id="1505087.AYJ54_37785"/>
<dbReference type="InterPro" id="IPR036866">
    <property type="entry name" value="RibonucZ/Hydroxyglut_hydro"/>
</dbReference>
<evidence type="ECO:0000313" key="3">
    <source>
        <dbReference type="Proteomes" id="UP000076959"/>
    </source>
</evidence>
<evidence type="ECO:0000313" key="2">
    <source>
        <dbReference type="EMBL" id="OAF16636.1"/>
    </source>
</evidence>
<dbReference type="CDD" id="cd07724">
    <property type="entry name" value="POD-like_MBL-fold"/>
    <property type="match status" value="1"/>
</dbReference>
<dbReference type="GO" id="GO:0070813">
    <property type="term" value="P:hydrogen sulfide metabolic process"/>
    <property type="evidence" value="ECO:0007669"/>
    <property type="project" value="TreeGrafter"/>
</dbReference>
<proteinExistence type="predicted"/>
<accession>A0A176ZA41</accession>
<sequence length="246" mass="26284">MILRQFLHHDPVGISYLFGCGGKATGAVVDPVGDIRPYGQAAENAGMKINYVIDTHVHADHISAGRALAEATGAPYVLSAEARVAFPFKSVRDGDVLPLGNVTAKVLHTPGHTPEHICILVTDHTRGEEPWFVLSGHTLVVGDLGRTELATSAEEGAKQLFHSAHRLKQLPDDVEVLAGAYAGSVCGRRLSGKPWSTIGFEKRHNQALMIADEAEFIRFMLSEIPPAPLEAAKIRAENSGGTATIA</sequence>
<keyword evidence="2" id="KW-0378">Hydrolase</keyword>
<dbReference type="GO" id="GO:0016787">
    <property type="term" value="F:hydrolase activity"/>
    <property type="evidence" value="ECO:0007669"/>
    <property type="project" value="UniProtKB-KW"/>
</dbReference>
<dbReference type="AlphaFoldDB" id="A0A176ZA41"/>
<dbReference type="GO" id="GO:0050313">
    <property type="term" value="F:sulfur dioxygenase activity"/>
    <property type="evidence" value="ECO:0007669"/>
    <property type="project" value="InterPro"/>
</dbReference>
<comment type="caution">
    <text evidence="2">The sequence shown here is derived from an EMBL/GenBank/DDBJ whole genome shotgun (WGS) entry which is preliminary data.</text>
</comment>
<dbReference type="Gene3D" id="3.60.15.10">
    <property type="entry name" value="Ribonuclease Z/Hydroxyacylglutathione hydrolase-like"/>
    <property type="match status" value="1"/>
</dbReference>
<dbReference type="InterPro" id="IPR044528">
    <property type="entry name" value="POD-like_MBL-fold"/>
</dbReference>
<gene>
    <name evidence="2" type="ORF">AYJ54_37785</name>
</gene>
<dbReference type="SMART" id="SM00849">
    <property type="entry name" value="Lactamase_B"/>
    <property type="match status" value="1"/>
</dbReference>
<dbReference type="Pfam" id="PF00753">
    <property type="entry name" value="Lactamase_B"/>
    <property type="match status" value="1"/>
</dbReference>
<feature type="domain" description="Metallo-beta-lactamase" evidence="1">
    <location>
        <begin position="12"/>
        <end position="181"/>
    </location>
</feature>
<protein>
    <submittedName>
        <fullName evidence="2">MBL fold metallo-hydrolase</fullName>
    </submittedName>
</protein>
<dbReference type="PANTHER" id="PTHR43084">
    <property type="entry name" value="PERSULFIDE DIOXYGENASE ETHE1"/>
    <property type="match status" value="1"/>
</dbReference>
<dbReference type="RefSeq" id="WP_063696034.1">
    <property type="nucleotide sequence ID" value="NZ_LUUB01000011.1"/>
</dbReference>
<dbReference type="GO" id="GO:0006749">
    <property type="term" value="P:glutathione metabolic process"/>
    <property type="evidence" value="ECO:0007669"/>
    <property type="project" value="InterPro"/>
</dbReference>
<dbReference type="Proteomes" id="UP000076959">
    <property type="component" value="Unassembled WGS sequence"/>
</dbReference>
<dbReference type="OrthoDB" id="9784009at2"/>
<name>A0A176ZA41_9BRAD</name>
<dbReference type="InterPro" id="IPR001279">
    <property type="entry name" value="Metallo-B-lactamas"/>
</dbReference>